<keyword evidence="3" id="KW-0808">Transferase</keyword>
<name>A0ABP1DXH2_9APHY</name>
<protein>
    <recommendedName>
        <fullName evidence="7">Protein prenyltransferase alpha subunit repeat-containing protein 1</fullName>
    </recommendedName>
</protein>
<evidence type="ECO:0000256" key="1">
    <source>
        <dbReference type="ARBA" id="ARBA00006734"/>
    </source>
</evidence>
<keyword evidence="6" id="KW-1185">Reference proteome</keyword>
<dbReference type="Gene3D" id="1.25.40.120">
    <property type="entry name" value="Protein prenylyltransferase"/>
    <property type="match status" value="1"/>
</dbReference>
<evidence type="ECO:0000256" key="3">
    <source>
        <dbReference type="ARBA" id="ARBA00022679"/>
    </source>
</evidence>
<proteinExistence type="inferred from homology"/>
<evidence type="ECO:0000313" key="5">
    <source>
        <dbReference type="EMBL" id="CAL1711324.1"/>
    </source>
</evidence>
<accession>A0ABP1DXH2</accession>
<dbReference type="Proteomes" id="UP001497453">
    <property type="component" value="Chromosome 6"/>
</dbReference>
<keyword evidence="2" id="KW-0637">Prenyltransferase</keyword>
<sequence>MCVVSALGIVLNNEVPPLGIEILPGDASAWLPEGSNERPFLFEERNLGIPSKVLYRAYLEAVHIFAEARRTWHPISESNKTALIHSSSVILLANPAHQTALNARKRFVLSKSLHAEVDLCFNTALLSLPDASKQSIVWHHRRWLLRRLRNPTSPLLEAHEDTLDVINFSVEDLRQEFSIASRASEVYPRNYFAWTHRYLCMHSLLSTLRHQPSSSLLPSHHDLNALLMEECGWIKTWIDRHISDYTAMQYACQIFSIAAGMGKNNLSWASPPPDMSPDALLDIQGLRTHAQSLLHTYPERESLWMYFRDTFQMTGSPQERLDARSVVWGLVDFIRELLDTSAADSGQGTSALDKYDSINLHVCRFLAWLARQSHAIDMRPQNPLDILRGRCDYNALLDTLLTPLPQRRSTDIIPQMK</sequence>
<evidence type="ECO:0000256" key="2">
    <source>
        <dbReference type="ARBA" id="ARBA00022602"/>
    </source>
</evidence>
<evidence type="ECO:0008006" key="7">
    <source>
        <dbReference type="Google" id="ProtNLM"/>
    </source>
</evidence>
<gene>
    <name evidence="5" type="ORF">GFSPODELE1_LOCUS8285</name>
</gene>
<dbReference type="PANTHER" id="PTHR11129">
    <property type="entry name" value="PROTEIN FARNESYLTRANSFERASE ALPHA SUBUNIT/RAB GERANYLGERANYL TRANSFERASE ALPHA SUBUNIT"/>
    <property type="match status" value="1"/>
</dbReference>
<keyword evidence="4" id="KW-0677">Repeat</keyword>
<evidence type="ECO:0000256" key="4">
    <source>
        <dbReference type="ARBA" id="ARBA00022737"/>
    </source>
</evidence>
<dbReference type="InterPro" id="IPR002088">
    <property type="entry name" value="Prenyl_trans_a"/>
</dbReference>
<dbReference type="PANTHER" id="PTHR11129:SF3">
    <property type="entry name" value="PROTEIN PRENYLTRANSFERASE ALPHA SUBUNIT REPEAT-CONTAINING PROTEIN 1"/>
    <property type="match status" value="1"/>
</dbReference>
<comment type="similarity">
    <text evidence="1">Belongs to the protein prenyltransferase subunit alpha family.</text>
</comment>
<dbReference type="SUPFAM" id="SSF48439">
    <property type="entry name" value="Protein prenylyltransferase"/>
    <property type="match status" value="1"/>
</dbReference>
<evidence type="ECO:0000313" key="6">
    <source>
        <dbReference type="Proteomes" id="UP001497453"/>
    </source>
</evidence>
<organism evidence="5 6">
    <name type="scientific">Somion occarium</name>
    <dbReference type="NCBI Taxonomy" id="3059160"/>
    <lineage>
        <taxon>Eukaryota</taxon>
        <taxon>Fungi</taxon>
        <taxon>Dikarya</taxon>
        <taxon>Basidiomycota</taxon>
        <taxon>Agaricomycotina</taxon>
        <taxon>Agaricomycetes</taxon>
        <taxon>Polyporales</taxon>
        <taxon>Cerrenaceae</taxon>
        <taxon>Somion</taxon>
    </lineage>
</organism>
<dbReference type="Pfam" id="PF01239">
    <property type="entry name" value="PPTA"/>
    <property type="match status" value="1"/>
</dbReference>
<reference evidence="6" key="1">
    <citation type="submission" date="2024-04" db="EMBL/GenBank/DDBJ databases">
        <authorList>
            <person name="Shaw F."/>
            <person name="Minotto A."/>
        </authorList>
    </citation>
    <scope>NUCLEOTIDE SEQUENCE [LARGE SCALE GENOMIC DNA]</scope>
</reference>
<dbReference type="EMBL" id="OZ037949">
    <property type="protein sequence ID" value="CAL1711324.1"/>
    <property type="molecule type" value="Genomic_DNA"/>
</dbReference>